<sequence>MAHICTAKLNDHQTSLTEVGGARSLKKNLERYITISSDNPLSLYYFKSSVDIKKEQKRQLGKKYLVIHPFSKFRKWYDIYLIFLYASVLITKPLDHGFTRRANYANFAFYGLYTLLTDLLCVVDIVLQFFTGYVENMKTIELGRKAIARKYVYGPNFVCDVISTIPKSVCYYLLPRGYTFKIILGILNIFYLFKIVRLASLLIQIEKISHYFSKRSRNIFLLNTLIILIILVHWLTCLQYGFPRMIRFYFTFTRRSDTWFMRYNLGELPLHIQYVHSFFKSSAYILGVRLTRIYREVLSEEFIMGVLTYFFGKIMMVLVWIVFAVAILNSRCMDTKFMAIINQLDEYMKRKQLPLNLREKIAQCYHFRYRKGFINEDLITGYFSNDIIKDIKIHTCRSLIQMVSLFSTLTTAEVSKVIQYLQPEIFMPNDIIIRSGDLGNSMYFLFSGTVAVYTASGKEICHLQEGAYFGEISLLLKGQSRTATIVAIEMTHVYKMIRKDFDRYLMTNKSVRTKLVQDAKKRLQETTKIEERYKKTVFEQTFQKQSLDEAPK</sequence>
<feature type="transmembrane region" description="Helical" evidence="3">
    <location>
        <begin position="107"/>
        <end position="130"/>
    </location>
</feature>
<dbReference type="AlphaFoldDB" id="A0AAV8YDG6"/>
<dbReference type="GO" id="GO:0005249">
    <property type="term" value="F:voltage-gated potassium channel activity"/>
    <property type="evidence" value="ECO:0007669"/>
    <property type="project" value="TreeGrafter"/>
</dbReference>
<dbReference type="Pfam" id="PF00027">
    <property type="entry name" value="cNMP_binding"/>
    <property type="match status" value="1"/>
</dbReference>
<dbReference type="PANTHER" id="PTHR45689:SF14">
    <property type="entry name" value="CYCLIC NUCLEOTIDE-GATED CATION CHANNEL SUBUNIT A-LIKE PROTEIN"/>
    <property type="match status" value="1"/>
</dbReference>
<name>A0AAV8YDG6_9CUCU</name>
<dbReference type="PROSITE" id="PS00888">
    <property type="entry name" value="CNMP_BINDING_1"/>
    <property type="match status" value="1"/>
</dbReference>
<keyword evidence="3" id="KW-1133">Transmembrane helix</keyword>
<evidence type="ECO:0000313" key="6">
    <source>
        <dbReference type="Proteomes" id="UP001162162"/>
    </source>
</evidence>
<dbReference type="GO" id="GO:0098855">
    <property type="term" value="C:HCN channel complex"/>
    <property type="evidence" value="ECO:0007669"/>
    <property type="project" value="TreeGrafter"/>
</dbReference>
<dbReference type="PROSITE" id="PS00889">
    <property type="entry name" value="CNMP_BINDING_2"/>
    <property type="match status" value="1"/>
</dbReference>
<dbReference type="Proteomes" id="UP001162162">
    <property type="component" value="Unassembled WGS sequence"/>
</dbReference>
<dbReference type="PROSITE" id="PS50042">
    <property type="entry name" value="CNMP_BINDING_3"/>
    <property type="match status" value="1"/>
</dbReference>
<keyword evidence="3" id="KW-0472">Membrane</keyword>
<dbReference type="EMBL" id="JAPWTK010000124">
    <property type="protein sequence ID" value="KAJ8949053.1"/>
    <property type="molecule type" value="Genomic_DNA"/>
</dbReference>
<organism evidence="5 6">
    <name type="scientific">Aromia moschata</name>
    <dbReference type="NCBI Taxonomy" id="1265417"/>
    <lineage>
        <taxon>Eukaryota</taxon>
        <taxon>Metazoa</taxon>
        <taxon>Ecdysozoa</taxon>
        <taxon>Arthropoda</taxon>
        <taxon>Hexapoda</taxon>
        <taxon>Insecta</taxon>
        <taxon>Pterygota</taxon>
        <taxon>Neoptera</taxon>
        <taxon>Endopterygota</taxon>
        <taxon>Coleoptera</taxon>
        <taxon>Polyphaga</taxon>
        <taxon>Cucujiformia</taxon>
        <taxon>Chrysomeloidea</taxon>
        <taxon>Cerambycidae</taxon>
        <taxon>Cerambycinae</taxon>
        <taxon>Callichromatini</taxon>
        <taxon>Aromia</taxon>
    </lineage>
</organism>
<dbReference type="CDD" id="cd00038">
    <property type="entry name" value="CAP_ED"/>
    <property type="match status" value="1"/>
</dbReference>
<dbReference type="InterPro" id="IPR018490">
    <property type="entry name" value="cNMP-bd_dom_sf"/>
</dbReference>
<feature type="domain" description="Cyclic nucleotide-binding" evidence="4">
    <location>
        <begin position="405"/>
        <end position="522"/>
    </location>
</feature>
<dbReference type="Pfam" id="PF08412">
    <property type="entry name" value="Ion_trans_N"/>
    <property type="match status" value="1"/>
</dbReference>
<reference evidence="5" key="1">
    <citation type="journal article" date="2023" name="Insect Mol. Biol.">
        <title>Genome sequencing provides insights into the evolution of gene families encoding plant cell wall-degrading enzymes in longhorned beetles.</title>
        <authorList>
            <person name="Shin N.R."/>
            <person name="Okamura Y."/>
            <person name="Kirsch R."/>
            <person name="Pauchet Y."/>
        </authorList>
    </citation>
    <scope>NUCLEOTIDE SEQUENCE</scope>
    <source>
        <strain evidence="5">AMC_N1</strain>
    </source>
</reference>
<evidence type="ECO:0000256" key="2">
    <source>
        <dbReference type="ARBA" id="ARBA00022475"/>
    </source>
</evidence>
<dbReference type="InterPro" id="IPR014710">
    <property type="entry name" value="RmlC-like_jellyroll"/>
</dbReference>
<feature type="transmembrane region" description="Helical" evidence="3">
    <location>
        <begin position="302"/>
        <end position="328"/>
    </location>
</feature>
<keyword evidence="6" id="KW-1185">Reference proteome</keyword>
<dbReference type="InterPro" id="IPR018488">
    <property type="entry name" value="cNMP-bd_CS"/>
</dbReference>
<comment type="caution">
    <text evidence="5">The sequence shown here is derived from an EMBL/GenBank/DDBJ whole genome shotgun (WGS) entry which is preliminary data.</text>
</comment>
<proteinExistence type="predicted"/>
<evidence type="ECO:0000259" key="4">
    <source>
        <dbReference type="PROSITE" id="PS50042"/>
    </source>
</evidence>
<dbReference type="InterPro" id="IPR013621">
    <property type="entry name" value="Ion_trans_N"/>
</dbReference>
<dbReference type="PANTHER" id="PTHR45689">
    <property type="entry name" value="I[[H]] CHANNEL, ISOFORM E"/>
    <property type="match status" value="1"/>
</dbReference>
<dbReference type="GO" id="GO:0035725">
    <property type="term" value="P:sodium ion transmembrane transport"/>
    <property type="evidence" value="ECO:0007669"/>
    <property type="project" value="TreeGrafter"/>
</dbReference>
<dbReference type="InterPro" id="IPR000595">
    <property type="entry name" value="cNMP-bd_dom"/>
</dbReference>
<dbReference type="GO" id="GO:0003254">
    <property type="term" value="P:regulation of membrane depolarization"/>
    <property type="evidence" value="ECO:0007669"/>
    <property type="project" value="TreeGrafter"/>
</dbReference>
<evidence type="ECO:0000256" key="3">
    <source>
        <dbReference type="SAM" id="Phobius"/>
    </source>
</evidence>
<accession>A0AAV8YDG6</accession>
<keyword evidence="3" id="KW-0812">Transmembrane</keyword>
<gene>
    <name evidence="5" type="ORF">NQ318_016955</name>
</gene>
<keyword evidence="2" id="KW-1003">Cell membrane</keyword>
<comment type="subcellular location">
    <subcellularLocation>
        <location evidence="1">Cell membrane</location>
        <topology evidence="1">Multi-pass membrane protein</topology>
    </subcellularLocation>
</comment>
<dbReference type="Gene3D" id="1.10.287.630">
    <property type="entry name" value="Helix hairpin bin"/>
    <property type="match status" value="1"/>
</dbReference>
<dbReference type="SMART" id="SM00100">
    <property type="entry name" value="cNMP"/>
    <property type="match status" value="1"/>
</dbReference>
<dbReference type="Gene3D" id="1.10.287.70">
    <property type="match status" value="1"/>
</dbReference>
<protein>
    <recommendedName>
        <fullName evidence="4">Cyclic nucleotide-binding domain-containing protein</fullName>
    </recommendedName>
</protein>
<feature type="transmembrane region" description="Helical" evidence="3">
    <location>
        <begin position="180"/>
        <end position="199"/>
    </location>
</feature>
<dbReference type="InterPro" id="IPR051413">
    <property type="entry name" value="K/Na_HCN_channel"/>
</dbReference>
<evidence type="ECO:0000313" key="5">
    <source>
        <dbReference type="EMBL" id="KAJ8949053.1"/>
    </source>
</evidence>
<dbReference type="SUPFAM" id="SSF51206">
    <property type="entry name" value="cAMP-binding domain-like"/>
    <property type="match status" value="1"/>
</dbReference>
<evidence type="ECO:0000256" key="1">
    <source>
        <dbReference type="ARBA" id="ARBA00004651"/>
    </source>
</evidence>
<dbReference type="Gene3D" id="2.60.120.10">
    <property type="entry name" value="Jelly Rolls"/>
    <property type="match status" value="1"/>
</dbReference>
<feature type="transmembrane region" description="Helical" evidence="3">
    <location>
        <begin position="220"/>
        <end position="242"/>
    </location>
</feature>